<feature type="region of interest" description="Disordered" evidence="6">
    <location>
        <begin position="414"/>
        <end position="498"/>
    </location>
</feature>
<feature type="compositionally biased region" description="Acidic residues" evidence="6">
    <location>
        <begin position="240"/>
        <end position="253"/>
    </location>
</feature>
<dbReference type="GO" id="GO:0000481">
    <property type="term" value="P:maturation of 5S rRNA"/>
    <property type="evidence" value="ECO:0007669"/>
    <property type="project" value="TreeGrafter"/>
</dbReference>
<evidence type="ECO:0000256" key="1">
    <source>
        <dbReference type="ARBA" id="ARBA00004123"/>
    </source>
</evidence>
<feature type="compositionally biased region" description="Basic and acidic residues" evidence="6">
    <location>
        <begin position="46"/>
        <end position="65"/>
    </location>
</feature>
<evidence type="ECO:0000313" key="7">
    <source>
        <dbReference type="EMBL" id="ODV68747.1"/>
    </source>
</evidence>
<dbReference type="PANTHER" id="PTHR14152:SF5">
    <property type="entry name" value="U4_U6.U5 TRI-SNRNP-ASSOCIATED PROTEIN 1"/>
    <property type="match status" value="1"/>
</dbReference>
<keyword evidence="8" id="KW-1185">Reference proteome</keyword>
<comment type="subcellular location">
    <subcellularLocation>
        <location evidence="1">Nucleus</location>
    </subcellularLocation>
</comment>
<dbReference type="RefSeq" id="XP_020077814.1">
    <property type="nucleotide sequence ID" value="XM_020220829.1"/>
</dbReference>
<accession>A0A1E4RNA3</accession>
<dbReference type="STRING" id="984485.A0A1E4RNA3"/>
<sequence length="669" mass="76218">MPESIELSIAETNKLRAKIGLPLIAVEKSAATENLESSSSKSMQNNRDKSDGVRKTELSIEETNKLRLSLGLRPIPVDSNSGSGGVASGESRENNSSQSNELEQRINRLKRKPKNEESEIKKRKKAVTSLLWEDADSSEDTSSWLNKLGKDTKIQSQTQRKQTPEAATDPDMAIGHSSRELASIKDGEILTLKDTDILDTEDLKDLLENEKLNSAKKLKKDMREKKRQNDISFNGRTSYEENEGEAEEEEEETAITGSTIFLPSKEEPEERDSKPQGHTMKLLGLFDEDEDMHLGNDYSKPKKPVKMKKLLKKLKLKLKDRNKTAEEVEYAPLQRVELEGMNEKETFEEEDELQLILALKRRQKQQSRSRLTPEQIAQEVKQNKQWEMMNEIEERSNLSSSGMVFDYTTDFLNTLTPNEEPKVNSSDEIRVKEEPSSLVKEEPSSLVKEKPSSLVKEEPSSLVKEEPSILVKAESGDSIKEEPNSTKQEPTSSAREQTQFSLGLAGTLKFLQSKNIINKPTSEQQEHNKKQREAVKEAELLKLQLSIEERIVTQELQADKKFINLPKEERTIKIQEEVENRLRAKGVLPQIETNKRGRYNKPADRLSGYNPQVKLDYRDEEGHELNTKEAFKFLSHKFHGVGPGKAKTEKKLRKQHDLNSSNTTERIIE</sequence>
<dbReference type="Pfam" id="PF03343">
    <property type="entry name" value="SART-1"/>
    <property type="match status" value="1"/>
</dbReference>
<evidence type="ECO:0000256" key="3">
    <source>
        <dbReference type="ARBA" id="ARBA00022664"/>
    </source>
</evidence>
<organism evidence="7 8">
    <name type="scientific">Hyphopichia burtonii NRRL Y-1933</name>
    <dbReference type="NCBI Taxonomy" id="984485"/>
    <lineage>
        <taxon>Eukaryota</taxon>
        <taxon>Fungi</taxon>
        <taxon>Dikarya</taxon>
        <taxon>Ascomycota</taxon>
        <taxon>Saccharomycotina</taxon>
        <taxon>Pichiomycetes</taxon>
        <taxon>Debaryomycetaceae</taxon>
        <taxon>Hyphopichia</taxon>
    </lineage>
</organism>
<gene>
    <name evidence="7" type="ORF">HYPBUDRAFT_152081</name>
</gene>
<feature type="region of interest" description="Disordered" evidence="6">
    <location>
        <begin position="218"/>
        <end position="277"/>
    </location>
</feature>
<dbReference type="Proteomes" id="UP000095085">
    <property type="component" value="Unassembled WGS sequence"/>
</dbReference>
<dbReference type="GeneID" id="30995379"/>
<proteinExistence type="inferred from homology"/>
<evidence type="ECO:0000256" key="5">
    <source>
        <dbReference type="ARBA" id="ARBA00023242"/>
    </source>
</evidence>
<feature type="region of interest" description="Disordered" evidence="6">
    <location>
        <begin position="642"/>
        <end position="669"/>
    </location>
</feature>
<dbReference type="InterPro" id="IPR045347">
    <property type="entry name" value="HIND"/>
</dbReference>
<feature type="compositionally biased region" description="Basic and acidic residues" evidence="6">
    <location>
        <begin position="177"/>
        <end position="186"/>
    </location>
</feature>
<feature type="compositionally biased region" description="Basic and acidic residues" evidence="6">
    <location>
        <begin position="264"/>
        <end position="275"/>
    </location>
</feature>
<feature type="compositionally biased region" description="Basic and acidic residues" evidence="6">
    <location>
        <begin position="474"/>
        <end position="484"/>
    </location>
</feature>
<name>A0A1E4RNA3_9ASCO</name>
<protein>
    <recommendedName>
        <fullName evidence="9">SART-1 protein</fullName>
    </recommendedName>
</protein>
<feature type="compositionally biased region" description="Polar residues" evidence="6">
    <location>
        <begin position="31"/>
        <end position="45"/>
    </location>
</feature>
<feature type="region of interest" description="Disordered" evidence="6">
    <location>
        <begin position="31"/>
        <end position="186"/>
    </location>
</feature>
<dbReference type="OrthoDB" id="5583at2759"/>
<keyword evidence="5" id="KW-0539">Nucleus</keyword>
<evidence type="ECO:0000256" key="2">
    <source>
        <dbReference type="ARBA" id="ARBA00006076"/>
    </source>
</evidence>
<dbReference type="GO" id="GO:0046540">
    <property type="term" value="C:U4/U6 x U5 tri-snRNP complex"/>
    <property type="evidence" value="ECO:0007669"/>
    <property type="project" value="InterPro"/>
</dbReference>
<dbReference type="PANTHER" id="PTHR14152">
    <property type="entry name" value="SQUAMOUS CELL CARCINOMA ANTIGEN RECOGNISED BY CYTOTOXIC T LYMPHOCYTES"/>
    <property type="match status" value="1"/>
</dbReference>
<evidence type="ECO:0000313" key="8">
    <source>
        <dbReference type="Proteomes" id="UP000095085"/>
    </source>
</evidence>
<dbReference type="InterPro" id="IPR005011">
    <property type="entry name" value="SNU66/SART1"/>
</dbReference>
<feature type="compositionally biased region" description="Polar residues" evidence="6">
    <location>
        <begin position="658"/>
        <end position="669"/>
    </location>
</feature>
<evidence type="ECO:0008006" key="9">
    <source>
        <dbReference type="Google" id="ProtNLM"/>
    </source>
</evidence>
<dbReference type="GO" id="GO:0045292">
    <property type="term" value="P:mRNA cis splicing, via spliceosome"/>
    <property type="evidence" value="ECO:0007669"/>
    <property type="project" value="TreeGrafter"/>
</dbReference>
<comment type="similarity">
    <text evidence="2">Belongs to the SNU66/SART1 family.</text>
</comment>
<feature type="compositionally biased region" description="Polar residues" evidence="6">
    <location>
        <begin position="485"/>
        <end position="498"/>
    </location>
</feature>
<evidence type="ECO:0000256" key="4">
    <source>
        <dbReference type="ARBA" id="ARBA00023187"/>
    </source>
</evidence>
<keyword evidence="3" id="KW-0507">mRNA processing</keyword>
<keyword evidence="4" id="KW-0508">mRNA splicing</keyword>
<dbReference type="Pfam" id="PF19252">
    <property type="entry name" value="HIND"/>
    <property type="match status" value="2"/>
</dbReference>
<dbReference type="EMBL" id="KV454539">
    <property type="protein sequence ID" value="ODV68747.1"/>
    <property type="molecule type" value="Genomic_DNA"/>
</dbReference>
<reference evidence="8" key="1">
    <citation type="submission" date="2016-05" db="EMBL/GenBank/DDBJ databases">
        <title>Comparative genomics of biotechnologically important yeasts.</title>
        <authorList>
            <consortium name="DOE Joint Genome Institute"/>
            <person name="Riley R."/>
            <person name="Haridas S."/>
            <person name="Wolfe K.H."/>
            <person name="Lopes M.R."/>
            <person name="Hittinger C.T."/>
            <person name="Goker M."/>
            <person name="Salamov A."/>
            <person name="Wisecaver J."/>
            <person name="Long T.M."/>
            <person name="Aerts A.L."/>
            <person name="Barry K."/>
            <person name="Choi C."/>
            <person name="Clum A."/>
            <person name="Coughlan A.Y."/>
            <person name="Deshpande S."/>
            <person name="Douglass A.P."/>
            <person name="Hanson S.J."/>
            <person name="Klenk H.-P."/>
            <person name="Labutti K."/>
            <person name="Lapidus A."/>
            <person name="Lindquist E."/>
            <person name="Lipzen A."/>
            <person name="Meier-Kolthoff J.P."/>
            <person name="Ohm R.A."/>
            <person name="Otillar R.P."/>
            <person name="Pangilinan J."/>
            <person name="Peng Y."/>
            <person name="Rokas A."/>
            <person name="Rosa C.A."/>
            <person name="Scheuner C."/>
            <person name="Sibirny A.A."/>
            <person name="Slot J.C."/>
            <person name="Stielow J.B."/>
            <person name="Sun H."/>
            <person name="Kurtzman C.P."/>
            <person name="Blackwell M."/>
            <person name="Grigoriev I.V."/>
            <person name="Jeffries T.W."/>
        </authorList>
    </citation>
    <scope>NUCLEOTIDE SEQUENCE [LARGE SCALE GENOMIC DNA]</scope>
    <source>
        <strain evidence="8">NRRL Y-1933</strain>
    </source>
</reference>
<feature type="compositionally biased region" description="Basic and acidic residues" evidence="6">
    <location>
        <begin position="419"/>
        <end position="467"/>
    </location>
</feature>
<evidence type="ECO:0000256" key="6">
    <source>
        <dbReference type="SAM" id="MobiDB-lite"/>
    </source>
</evidence>
<dbReference type="AlphaFoldDB" id="A0A1E4RNA3"/>